<evidence type="ECO:0008006" key="3">
    <source>
        <dbReference type="Google" id="ProtNLM"/>
    </source>
</evidence>
<dbReference type="Proteomes" id="UP000324800">
    <property type="component" value="Unassembled WGS sequence"/>
</dbReference>
<name>A0A5J4U7T4_9EUKA</name>
<organism evidence="1 2">
    <name type="scientific">Streblomastix strix</name>
    <dbReference type="NCBI Taxonomy" id="222440"/>
    <lineage>
        <taxon>Eukaryota</taxon>
        <taxon>Metamonada</taxon>
        <taxon>Preaxostyla</taxon>
        <taxon>Oxymonadida</taxon>
        <taxon>Streblomastigidae</taxon>
        <taxon>Streblomastix</taxon>
    </lineage>
</organism>
<dbReference type="Gene3D" id="3.10.10.10">
    <property type="entry name" value="HIV Type 1 Reverse Transcriptase, subunit A, domain 1"/>
    <property type="match status" value="1"/>
</dbReference>
<dbReference type="SUPFAM" id="SSF56672">
    <property type="entry name" value="DNA/RNA polymerases"/>
    <property type="match status" value="1"/>
</dbReference>
<dbReference type="InterPro" id="IPR043502">
    <property type="entry name" value="DNA/RNA_pol_sf"/>
</dbReference>
<evidence type="ECO:0000313" key="1">
    <source>
        <dbReference type="EMBL" id="KAA6366304.1"/>
    </source>
</evidence>
<protein>
    <recommendedName>
        <fullName evidence="3">Reverse transcriptase domain-containing protein</fullName>
    </recommendedName>
</protein>
<gene>
    <name evidence="1" type="ORF">EZS28_038169</name>
</gene>
<proteinExistence type="predicted"/>
<dbReference type="Gene3D" id="3.30.70.270">
    <property type="match status" value="1"/>
</dbReference>
<accession>A0A5J4U7T4</accession>
<comment type="caution">
    <text evidence="1">The sequence shown here is derived from an EMBL/GenBank/DDBJ whole genome shotgun (WGS) entry which is preliminary data.</text>
</comment>
<dbReference type="EMBL" id="SNRW01019518">
    <property type="protein sequence ID" value="KAA6366304.1"/>
    <property type="molecule type" value="Genomic_DNA"/>
</dbReference>
<sequence length="261" mass="29437">MTKAVKADMIIGIRNVFMNELLTTKYTLPIIVGDTQMLREVATAQKDAKEVPKTGGCNATKLREYAAVTTSGTSRVAKPIASEVYRLYAMNNWRKTFDYGGINRATAKQYFQMVDIITVTQIIKQDEDAIQLDLVEAYHHLKVKRRLAEKHQFHVQRACVPLNGLTFCLELKINVFLQGDQANSQSDQSEVLRQSGIINGRSTDGIIGKETIRVQYSSVNSIHEGAGKEYIAIQIQSNTNERLSIPWFELEYLFDDNSHSS</sequence>
<evidence type="ECO:0000313" key="2">
    <source>
        <dbReference type="Proteomes" id="UP000324800"/>
    </source>
</evidence>
<dbReference type="AlphaFoldDB" id="A0A5J4U7T4"/>
<dbReference type="OrthoDB" id="420169at2759"/>
<reference evidence="1 2" key="1">
    <citation type="submission" date="2019-03" db="EMBL/GenBank/DDBJ databases">
        <title>Single cell metagenomics reveals metabolic interactions within the superorganism composed of flagellate Streblomastix strix and complex community of Bacteroidetes bacteria on its surface.</title>
        <authorList>
            <person name="Treitli S.C."/>
            <person name="Kolisko M."/>
            <person name="Husnik F."/>
            <person name="Keeling P."/>
            <person name="Hampl V."/>
        </authorList>
    </citation>
    <scope>NUCLEOTIDE SEQUENCE [LARGE SCALE GENOMIC DNA]</scope>
    <source>
        <strain evidence="1">ST1C</strain>
    </source>
</reference>
<dbReference type="InterPro" id="IPR043128">
    <property type="entry name" value="Rev_trsase/Diguanyl_cyclase"/>
</dbReference>